<reference evidence="8 9" key="1">
    <citation type="journal article" date="2023" name="Insect Mol. Biol.">
        <title>Genome sequencing provides insights into the evolution of gene families encoding plant cell wall-degrading enzymes in longhorned beetles.</title>
        <authorList>
            <person name="Shin N.R."/>
            <person name="Okamura Y."/>
            <person name="Kirsch R."/>
            <person name="Pauchet Y."/>
        </authorList>
    </citation>
    <scope>NUCLEOTIDE SEQUENCE [LARGE SCALE GENOMIC DNA]</scope>
    <source>
        <strain evidence="8">EAD_L_NR</strain>
    </source>
</reference>
<dbReference type="GO" id="GO:0001784">
    <property type="term" value="F:phosphotyrosine residue binding"/>
    <property type="evidence" value="ECO:0007669"/>
    <property type="project" value="TreeGrafter"/>
</dbReference>
<evidence type="ECO:0000259" key="7">
    <source>
        <dbReference type="PROSITE" id="PS50001"/>
    </source>
</evidence>
<dbReference type="AlphaFoldDB" id="A0AAV8WCW2"/>
<dbReference type="SUPFAM" id="SSF55550">
    <property type="entry name" value="SH2 domain"/>
    <property type="match status" value="1"/>
</dbReference>
<dbReference type="InterPro" id="IPR036860">
    <property type="entry name" value="SH2_dom_sf"/>
</dbReference>
<feature type="domain" description="SH2" evidence="7">
    <location>
        <begin position="767"/>
        <end position="863"/>
    </location>
</feature>
<evidence type="ECO:0000313" key="9">
    <source>
        <dbReference type="Proteomes" id="UP001159042"/>
    </source>
</evidence>
<evidence type="ECO:0000256" key="3">
    <source>
        <dbReference type="ARBA" id="ARBA00057390"/>
    </source>
</evidence>
<feature type="region of interest" description="Disordered" evidence="6">
    <location>
        <begin position="272"/>
        <end position="304"/>
    </location>
</feature>
<evidence type="ECO:0000313" key="8">
    <source>
        <dbReference type="EMBL" id="KAJ8923855.1"/>
    </source>
</evidence>
<feature type="region of interest" description="Disordered" evidence="6">
    <location>
        <begin position="419"/>
        <end position="525"/>
    </location>
</feature>
<comment type="caution">
    <text evidence="8">The sequence shown here is derived from an EMBL/GenBank/DDBJ whole genome shotgun (WGS) entry which is preliminary data.</text>
</comment>
<proteinExistence type="predicted"/>
<evidence type="ECO:0000256" key="1">
    <source>
        <dbReference type="ARBA" id="ARBA00022553"/>
    </source>
</evidence>
<evidence type="ECO:0000256" key="4">
    <source>
        <dbReference type="ARBA" id="ARBA00074794"/>
    </source>
</evidence>
<protein>
    <recommendedName>
        <fullName evidence="4">SH2 domain-containing adapter protein D</fullName>
    </recommendedName>
</protein>
<dbReference type="CDD" id="cd09945">
    <property type="entry name" value="SH2_SHB_SHD_SHE_SHF_like"/>
    <property type="match status" value="1"/>
</dbReference>
<dbReference type="InterPro" id="IPR000980">
    <property type="entry name" value="SH2"/>
</dbReference>
<sequence>MELRGAYLKRQQLKVKIEVLDTYSTPRDSRQQLSQEENDAKCFTSPDREYSQPYTTEESSGPTSDDEFASTGNGNPNILDLNSPDSINEGFLPSTLNVLSPIRPEAGTKRHPSPYYYGDLFKYKTETSPPKTPIKNKRNQSLKQEREKPETKLQNTNRRTKSNRRFRKSSSLDNPNDQREKTARNRPQIRYKKSSSVETQSTDSRDAPNGNQMPPNPVTLAAFDDYGLDDMTRQRHVYETAFDCRISKSDDDLDQIDKVSNHPVLVQVNNTWDTKPGSEPSIDSNTLNRRNKGRENCQKPSQEDNNVLALSQDIQNIHLTATEEATTSSALPLRGYTPSPPSTAPLPTKFHGKENMMNSIRSAPNLPSHPKSRLKDLHLPVKSLRGRSPTTSSDSLQIQVHQGSAFEIEFGNSNQLISEFKGRPGQSKDHVVPEKDRIVEIKSRPRKDNVLLVNKDLKGRRPRHKYSSTESMTTSSSGGSMESIKSSTSEGNRSTSSSESRQSPSLSSHSSDSGGNPNSYPIPQTSAGFLAQHANKLHILSPISDKSSQEPISETSDNNRNNNSQKCSPEEVAATPETIKTKRRLPQNKNLLNLGFHTTNPEIQGSDSGISIQSREGIKSRFGFTTAELSAPPSQQDFSDLPFDMPKLRRRRVLPEVACTSGSATSVDLRDLPFDMPKLRRRMRLQPSNLEASASQASSSQSVLEADRQALCRPKLTLNLGEVGLRQQHPTLGLSLTLGLNLNPTIGEISATNDPIDVNLPLEKQGWFHGSISRMEAENVLRVLREGSFLVRNSESIKHDYSLSLKSARGFMHMRIQKNSGDGCFILGQFSKPFNSIPEMIKHFSINRLPIRGAEHMCLLQPLTNFYVSKASNI</sequence>
<dbReference type="Gene3D" id="3.30.505.10">
    <property type="entry name" value="SH2 domain"/>
    <property type="match status" value="1"/>
</dbReference>
<dbReference type="EMBL" id="JANEYG010000004">
    <property type="protein sequence ID" value="KAJ8923855.1"/>
    <property type="molecule type" value="Genomic_DNA"/>
</dbReference>
<dbReference type="PANTHER" id="PTHR15127:SF32">
    <property type="entry name" value="HEAVYWEIGHT, ISOFORM A"/>
    <property type="match status" value="1"/>
</dbReference>
<feature type="region of interest" description="Disordered" evidence="6">
    <location>
        <begin position="24"/>
        <end position="86"/>
    </location>
</feature>
<feature type="compositionally biased region" description="Polar residues" evidence="6">
    <location>
        <begin position="544"/>
        <end position="567"/>
    </location>
</feature>
<feature type="region of interest" description="Disordered" evidence="6">
    <location>
        <begin position="124"/>
        <end position="219"/>
    </location>
</feature>
<evidence type="ECO:0000256" key="2">
    <source>
        <dbReference type="ARBA" id="ARBA00022999"/>
    </source>
</evidence>
<evidence type="ECO:0000256" key="6">
    <source>
        <dbReference type="SAM" id="MobiDB-lite"/>
    </source>
</evidence>
<feature type="compositionally biased region" description="Polar residues" evidence="6">
    <location>
        <begin position="52"/>
        <end position="63"/>
    </location>
</feature>
<accession>A0AAV8WCW2</accession>
<feature type="compositionally biased region" description="Polar residues" evidence="6">
    <location>
        <begin position="24"/>
        <end position="35"/>
    </location>
</feature>
<comment type="function">
    <text evidence="3">May function as an adapter protein.</text>
</comment>
<keyword evidence="9" id="KW-1185">Reference proteome</keyword>
<dbReference type="PANTHER" id="PTHR15127">
    <property type="entry name" value="HEAVYWEIGHT, ISOFORM A"/>
    <property type="match status" value="1"/>
</dbReference>
<feature type="compositionally biased region" description="Basic and acidic residues" evidence="6">
    <location>
        <begin position="420"/>
        <end position="459"/>
    </location>
</feature>
<keyword evidence="1" id="KW-0597">Phosphoprotein</keyword>
<feature type="region of interest" description="Disordered" evidence="6">
    <location>
        <begin position="543"/>
        <end position="577"/>
    </location>
</feature>
<name>A0AAV8WCW2_9CUCU</name>
<feature type="compositionally biased region" description="Basic residues" evidence="6">
    <location>
        <begin position="158"/>
        <end position="168"/>
    </location>
</feature>
<organism evidence="8 9">
    <name type="scientific">Exocentrus adspersus</name>
    <dbReference type="NCBI Taxonomy" id="1586481"/>
    <lineage>
        <taxon>Eukaryota</taxon>
        <taxon>Metazoa</taxon>
        <taxon>Ecdysozoa</taxon>
        <taxon>Arthropoda</taxon>
        <taxon>Hexapoda</taxon>
        <taxon>Insecta</taxon>
        <taxon>Pterygota</taxon>
        <taxon>Neoptera</taxon>
        <taxon>Endopterygota</taxon>
        <taxon>Coleoptera</taxon>
        <taxon>Polyphaga</taxon>
        <taxon>Cucujiformia</taxon>
        <taxon>Chrysomeloidea</taxon>
        <taxon>Cerambycidae</taxon>
        <taxon>Lamiinae</taxon>
        <taxon>Acanthocinini</taxon>
        <taxon>Exocentrus</taxon>
    </lineage>
</organism>
<dbReference type="PRINTS" id="PR00401">
    <property type="entry name" value="SH2DOMAIN"/>
</dbReference>
<gene>
    <name evidence="8" type="ORF">NQ315_010437</name>
</gene>
<evidence type="ECO:0000256" key="5">
    <source>
        <dbReference type="PROSITE-ProRule" id="PRU00191"/>
    </source>
</evidence>
<dbReference type="Pfam" id="PF00017">
    <property type="entry name" value="SH2"/>
    <property type="match status" value="1"/>
</dbReference>
<feature type="compositionally biased region" description="Low complexity" evidence="6">
    <location>
        <begin position="468"/>
        <end position="519"/>
    </location>
</feature>
<dbReference type="FunFam" id="3.30.505.10:FF:000058">
    <property type="entry name" value="SH2 domain-containing adapter protein D"/>
    <property type="match status" value="1"/>
</dbReference>
<dbReference type="SMART" id="SM00252">
    <property type="entry name" value="SH2"/>
    <property type="match status" value="1"/>
</dbReference>
<dbReference type="PROSITE" id="PS50001">
    <property type="entry name" value="SH2"/>
    <property type="match status" value="1"/>
</dbReference>
<dbReference type="InterPro" id="IPR051846">
    <property type="entry name" value="SH2_domain_adapters"/>
</dbReference>
<dbReference type="Proteomes" id="UP001159042">
    <property type="component" value="Unassembled WGS sequence"/>
</dbReference>
<keyword evidence="2 5" id="KW-0727">SH2 domain</keyword>